<dbReference type="RefSeq" id="WP_194120102.1">
    <property type="nucleotide sequence ID" value="NZ_JACYGY010000001.1"/>
</dbReference>
<feature type="domain" description="Histidine kinase" evidence="7">
    <location>
        <begin position="176"/>
        <end position="399"/>
    </location>
</feature>
<dbReference type="Gene3D" id="3.30.565.10">
    <property type="entry name" value="Histidine kinase-like ATPase, C-terminal domain"/>
    <property type="match status" value="1"/>
</dbReference>
<dbReference type="InterPro" id="IPR036890">
    <property type="entry name" value="HATPase_C_sf"/>
</dbReference>
<dbReference type="NCBIfam" id="TIGR00229">
    <property type="entry name" value="sensory_box"/>
    <property type="match status" value="1"/>
</dbReference>
<evidence type="ECO:0000256" key="5">
    <source>
        <dbReference type="ARBA" id="ARBA00022777"/>
    </source>
</evidence>
<dbReference type="EC" id="2.7.13.3" evidence="2"/>
<dbReference type="SUPFAM" id="SSF55874">
    <property type="entry name" value="ATPase domain of HSP90 chaperone/DNA topoisomerase II/histidine kinase"/>
    <property type="match status" value="1"/>
</dbReference>
<dbReference type="Proteomes" id="UP000634134">
    <property type="component" value="Unassembled WGS sequence"/>
</dbReference>
<evidence type="ECO:0000313" key="8">
    <source>
        <dbReference type="EMBL" id="MBE9461852.1"/>
    </source>
</evidence>
<dbReference type="PRINTS" id="PR00344">
    <property type="entry name" value="BCTRLSENSOR"/>
</dbReference>
<comment type="catalytic activity">
    <reaction evidence="1">
        <text>ATP + protein L-histidine = ADP + protein N-phospho-L-histidine.</text>
        <dbReference type="EC" id="2.7.13.3"/>
    </reaction>
</comment>
<dbReference type="InterPro" id="IPR005467">
    <property type="entry name" value="His_kinase_dom"/>
</dbReference>
<feature type="coiled-coil region" evidence="6">
    <location>
        <begin position="118"/>
        <end position="166"/>
    </location>
</feature>
<comment type="caution">
    <text evidence="8">The sequence shown here is derived from an EMBL/GenBank/DDBJ whole genome shotgun (WGS) entry which is preliminary data.</text>
</comment>
<dbReference type="SUPFAM" id="SSF47384">
    <property type="entry name" value="Homodimeric domain of signal transducing histidine kinase"/>
    <property type="match status" value="1"/>
</dbReference>
<dbReference type="PANTHER" id="PTHR43304:SF1">
    <property type="entry name" value="PAC DOMAIN-CONTAINING PROTEIN"/>
    <property type="match status" value="1"/>
</dbReference>
<accession>A0ABR9W8U1</accession>
<dbReference type="InterPro" id="IPR000014">
    <property type="entry name" value="PAS"/>
</dbReference>
<dbReference type="InterPro" id="IPR052162">
    <property type="entry name" value="Sensor_kinase/Photoreceptor"/>
</dbReference>
<keyword evidence="3" id="KW-0597">Phosphoprotein</keyword>
<dbReference type="PANTHER" id="PTHR43304">
    <property type="entry name" value="PHYTOCHROME-LIKE PROTEIN CPH1"/>
    <property type="match status" value="1"/>
</dbReference>
<keyword evidence="5" id="KW-0418">Kinase</keyword>
<dbReference type="InterPro" id="IPR003594">
    <property type="entry name" value="HATPase_dom"/>
</dbReference>
<evidence type="ECO:0000259" key="7">
    <source>
        <dbReference type="PROSITE" id="PS50109"/>
    </source>
</evidence>
<sequence length="401" mass="45699">MNDFSDAEKILHAMPCGCIIFGDDGIICFVNDTLCQLLDFKSEELIQQKLGIIFTVSSQIFYQTQLYPLIRLKGKADEIFLSLKMKQGTILPVMLHGKTTFWNQKPAYIFIFTTVFERQKHEDELLRAKQEQQLAIQENGVLIGLKTELQLQHQILDQQLSTLKQRNLEYIQLSKVLSHDMQEPIRKIDIFAGILHGHIHEGKGELTLQKIHKSVARLRSLTSSLHQFVELDLTDEGPSQINPGELINEASSRIKTELQFADFNLEMDTLPLFEGRAAQMEILFFELFKNAVQNRSLEELLVIKVRGVLIEENSFKSANDKYRYTEHIRLEISDNGIGFDNAYSAYIFELFNKLHKNSEGSGLGLALCKRVVSSHYGSITARSQEGKGTSIIIILPVLQQV</sequence>
<reference evidence="9" key="1">
    <citation type="submission" date="2023-07" db="EMBL/GenBank/DDBJ databases">
        <title>Dyadobacter sp. nov 'subterranea' isolated from contaminted grondwater.</title>
        <authorList>
            <person name="Szabo I."/>
            <person name="Al-Omari J."/>
            <person name="Szerdahelyi S.G."/>
            <person name="Rado J."/>
        </authorList>
    </citation>
    <scope>NUCLEOTIDE SEQUENCE [LARGE SCALE GENOMIC DNA]</scope>
    <source>
        <strain evidence="9">UP-52</strain>
    </source>
</reference>
<dbReference type="InterPro" id="IPR004358">
    <property type="entry name" value="Sig_transdc_His_kin-like_C"/>
</dbReference>
<dbReference type="Pfam" id="PF02518">
    <property type="entry name" value="HATPase_c"/>
    <property type="match status" value="1"/>
</dbReference>
<dbReference type="InterPro" id="IPR036097">
    <property type="entry name" value="HisK_dim/P_sf"/>
</dbReference>
<dbReference type="PROSITE" id="PS50109">
    <property type="entry name" value="HIS_KIN"/>
    <property type="match status" value="1"/>
</dbReference>
<evidence type="ECO:0000256" key="1">
    <source>
        <dbReference type="ARBA" id="ARBA00000085"/>
    </source>
</evidence>
<keyword evidence="9" id="KW-1185">Reference proteome</keyword>
<keyword evidence="4" id="KW-0808">Transferase</keyword>
<gene>
    <name evidence="8" type="ORF">IEE83_08150</name>
</gene>
<dbReference type="SMART" id="SM00387">
    <property type="entry name" value="HATPase_c"/>
    <property type="match status" value="1"/>
</dbReference>
<evidence type="ECO:0000256" key="3">
    <source>
        <dbReference type="ARBA" id="ARBA00022553"/>
    </source>
</evidence>
<dbReference type="Pfam" id="PF13426">
    <property type="entry name" value="PAS_9"/>
    <property type="match status" value="1"/>
</dbReference>
<dbReference type="InterPro" id="IPR035965">
    <property type="entry name" value="PAS-like_dom_sf"/>
</dbReference>
<organism evidence="8 9">
    <name type="scientific">Dyadobacter subterraneus</name>
    <dbReference type="NCBI Taxonomy" id="2773304"/>
    <lineage>
        <taxon>Bacteria</taxon>
        <taxon>Pseudomonadati</taxon>
        <taxon>Bacteroidota</taxon>
        <taxon>Cytophagia</taxon>
        <taxon>Cytophagales</taxon>
        <taxon>Spirosomataceae</taxon>
        <taxon>Dyadobacter</taxon>
    </lineage>
</organism>
<dbReference type="SUPFAM" id="SSF55785">
    <property type="entry name" value="PYP-like sensor domain (PAS domain)"/>
    <property type="match status" value="1"/>
</dbReference>
<dbReference type="CDD" id="cd00130">
    <property type="entry name" value="PAS"/>
    <property type="match status" value="1"/>
</dbReference>
<dbReference type="SMART" id="SM00091">
    <property type="entry name" value="PAS"/>
    <property type="match status" value="1"/>
</dbReference>
<keyword evidence="6" id="KW-0175">Coiled coil</keyword>
<evidence type="ECO:0000256" key="4">
    <source>
        <dbReference type="ARBA" id="ARBA00022679"/>
    </source>
</evidence>
<protein>
    <recommendedName>
        <fullName evidence="2">histidine kinase</fullName>
        <ecNumber evidence="2">2.7.13.3</ecNumber>
    </recommendedName>
</protein>
<evidence type="ECO:0000256" key="6">
    <source>
        <dbReference type="SAM" id="Coils"/>
    </source>
</evidence>
<dbReference type="Gene3D" id="3.30.450.20">
    <property type="entry name" value="PAS domain"/>
    <property type="match status" value="1"/>
</dbReference>
<evidence type="ECO:0000313" key="9">
    <source>
        <dbReference type="Proteomes" id="UP000634134"/>
    </source>
</evidence>
<evidence type="ECO:0000256" key="2">
    <source>
        <dbReference type="ARBA" id="ARBA00012438"/>
    </source>
</evidence>
<name>A0ABR9W8U1_9BACT</name>
<dbReference type="EMBL" id="JACYGY010000001">
    <property type="protein sequence ID" value="MBE9461852.1"/>
    <property type="molecule type" value="Genomic_DNA"/>
</dbReference>
<proteinExistence type="predicted"/>